<evidence type="ECO:0000313" key="1">
    <source>
        <dbReference type="EMBL" id="DAE16631.1"/>
    </source>
</evidence>
<sequence>MKNLKIKRVRSGYHYILDGNEQVGTMERSEGGPTPAEGQWFAYWCPSDADMMANQWDRWPRACARGGTMAECLKEFARKYQG</sequence>
<proteinExistence type="predicted"/>
<dbReference type="EMBL" id="BK015628">
    <property type="protein sequence ID" value="DAE16631.1"/>
    <property type="molecule type" value="Genomic_DNA"/>
</dbReference>
<organism evidence="1">
    <name type="scientific">Myoviridae sp. ctw4b6</name>
    <dbReference type="NCBI Taxonomy" id="2825206"/>
    <lineage>
        <taxon>Viruses</taxon>
        <taxon>Duplodnaviria</taxon>
        <taxon>Heunggongvirae</taxon>
        <taxon>Uroviricota</taxon>
        <taxon>Caudoviricetes</taxon>
    </lineage>
</organism>
<protein>
    <submittedName>
        <fullName evidence="1">Uncharacterized protein</fullName>
    </submittedName>
</protein>
<reference evidence="1" key="1">
    <citation type="journal article" date="2021" name="Proc. Natl. Acad. Sci. U.S.A.">
        <title>A Catalog of Tens of Thousands of Viruses from Human Metagenomes Reveals Hidden Associations with Chronic Diseases.</title>
        <authorList>
            <person name="Tisza M.J."/>
            <person name="Buck C.B."/>
        </authorList>
    </citation>
    <scope>NUCLEOTIDE SEQUENCE</scope>
    <source>
        <strain evidence="1">Ctw4b6</strain>
    </source>
</reference>
<accession>A0A8S5QBF6</accession>
<name>A0A8S5QBF6_9CAUD</name>